<sequence length="102" mass="11067">MVFAVFLIVLVAVAVVSSASAWVARCRSRDATGPQPASPRPADSWAISETISRADSHGERVEAVRTAWLLAGHLSAEEYRRDMANLAARDALFHPLVTPPDR</sequence>
<gene>
    <name evidence="1" type="ORF">ACFPIJ_22305</name>
</gene>
<name>A0ABV9VVX0_9ACTN</name>
<evidence type="ECO:0000313" key="2">
    <source>
        <dbReference type="Proteomes" id="UP001595912"/>
    </source>
</evidence>
<dbReference type="EMBL" id="JBHSIU010000027">
    <property type="protein sequence ID" value="MFC5000555.1"/>
    <property type="molecule type" value="Genomic_DNA"/>
</dbReference>
<keyword evidence="2" id="KW-1185">Reference proteome</keyword>
<comment type="caution">
    <text evidence="1">The sequence shown here is derived from an EMBL/GenBank/DDBJ whole genome shotgun (WGS) entry which is preliminary data.</text>
</comment>
<organism evidence="1 2">
    <name type="scientific">Dactylosporangium cerinum</name>
    <dbReference type="NCBI Taxonomy" id="1434730"/>
    <lineage>
        <taxon>Bacteria</taxon>
        <taxon>Bacillati</taxon>
        <taxon>Actinomycetota</taxon>
        <taxon>Actinomycetes</taxon>
        <taxon>Micromonosporales</taxon>
        <taxon>Micromonosporaceae</taxon>
        <taxon>Dactylosporangium</taxon>
    </lineage>
</organism>
<proteinExistence type="predicted"/>
<evidence type="ECO:0008006" key="3">
    <source>
        <dbReference type="Google" id="ProtNLM"/>
    </source>
</evidence>
<reference evidence="2" key="1">
    <citation type="journal article" date="2019" name="Int. J. Syst. Evol. Microbiol.">
        <title>The Global Catalogue of Microorganisms (GCM) 10K type strain sequencing project: providing services to taxonomists for standard genome sequencing and annotation.</title>
        <authorList>
            <consortium name="The Broad Institute Genomics Platform"/>
            <consortium name="The Broad Institute Genome Sequencing Center for Infectious Disease"/>
            <person name="Wu L."/>
            <person name="Ma J."/>
        </authorList>
    </citation>
    <scope>NUCLEOTIDE SEQUENCE [LARGE SCALE GENOMIC DNA]</scope>
    <source>
        <strain evidence="2">CGMCC 4.7152</strain>
    </source>
</reference>
<evidence type="ECO:0000313" key="1">
    <source>
        <dbReference type="EMBL" id="MFC5000555.1"/>
    </source>
</evidence>
<protein>
    <recommendedName>
        <fullName evidence="3">SHOCT domain-containing protein</fullName>
    </recommendedName>
</protein>
<accession>A0ABV9VVX0</accession>
<dbReference type="RefSeq" id="WP_380117108.1">
    <property type="nucleotide sequence ID" value="NZ_JBHSIU010000027.1"/>
</dbReference>
<dbReference type="Proteomes" id="UP001595912">
    <property type="component" value="Unassembled WGS sequence"/>
</dbReference>